<keyword evidence="6 8" id="KW-0472">Membrane</keyword>
<keyword evidence="4" id="KW-0249">Electron transport</keyword>
<feature type="region of interest" description="Disordered" evidence="7">
    <location>
        <begin position="421"/>
        <end position="548"/>
    </location>
</feature>
<dbReference type="Pfam" id="PF16010">
    <property type="entry name" value="CDH-cyt"/>
    <property type="match status" value="1"/>
</dbReference>
<dbReference type="STRING" id="105984.A0A427YBU8"/>
<feature type="signal peptide" evidence="9">
    <location>
        <begin position="1"/>
        <end position="18"/>
    </location>
</feature>
<dbReference type="SMART" id="SM00665">
    <property type="entry name" value="B561"/>
    <property type="match status" value="1"/>
</dbReference>
<dbReference type="Proteomes" id="UP000279236">
    <property type="component" value="Unassembled WGS sequence"/>
</dbReference>
<evidence type="ECO:0000256" key="2">
    <source>
        <dbReference type="ARBA" id="ARBA00022448"/>
    </source>
</evidence>
<feature type="domain" description="Cytochrome b561" evidence="11">
    <location>
        <begin position="200"/>
        <end position="333"/>
    </location>
</feature>
<evidence type="ECO:0000313" key="12">
    <source>
        <dbReference type="EMBL" id="RSH88558.1"/>
    </source>
</evidence>
<proteinExistence type="predicted"/>
<dbReference type="PANTHER" id="PTHR47797">
    <property type="entry name" value="DEHYDROGENASE, PUTATIVE (AFU_ORTHOLOGUE AFUA_8G05805)-RELATED"/>
    <property type="match status" value="1"/>
</dbReference>
<keyword evidence="9" id="KW-0732">Signal</keyword>
<dbReference type="SMART" id="SM00664">
    <property type="entry name" value="DoH"/>
    <property type="match status" value="1"/>
</dbReference>
<keyword evidence="3 8" id="KW-0812">Transmembrane</keyword>
<keyword evidence="13" id="KW-1185">Reference proteome</keyword>
<protein>
    <recommendedName>
        <fullName evidence="14">Cytochrome b561 domain-containing protein</fullName>
    </recommendedName>
</protein>
<dbReference type="PANTHER" id="PTHR47797:SF3">
    <property type="entry name" value="CYTOCHROME B561 DOMAIN-CONTAINING PROTEIN"/>
    <property type="match status" value="1"/>
</dbReference>
<dbReference type="SUPFAM" id="SSF49344">
    <property type="entry name" value="CBD9-like"/>
    <property type="match status" value="1"/>
</dbReference>
<dbReference type="CDD" id="cd09630">
    <property type="entry name" value="CDH_like_cytochrome"/>
    <property type="match status" value="1"/>
</dbReference>
<feature type="compositionally biased region" description="Polar residues" evidence="7">
    <location>
        <begin position="539"/>
        <end position="548"/>
    </location>
</feature>
<sequence>MRRALLALAAIGISTVHALTGQWACADELCLTATRDNGIDTYTLQPVADIPHSHFGWMAVGWGAQMIGSPMVIVWPNEDGTFTLSQRQAIHHQEPPLVASPPRTATLESDLSWSNDTSTSITFTMPSNSDNTTSFIWALSNTNPANSDPGANLIEHTWRGVIFASMEADWTGNRIQMSSKFDTHSPANTKSGKASFALIAHITCGVLATMMVLPGGVVVPRITRGLTTSNWWFRFHQISQGICAIALIAAGFGIALRFGGELDSTHRKTGVALFALTIVQILLGLFAHYYTPGWRVRRFVFETKRGRGPSNFLHVIMGVIIVAVGWSTCWTGLTDEWHRRGHGIPKNGFRIGWGMIIMLWIAAYFLGIIFLLPRQLRIESKQRDEMRKYENNEVYRNSAVALANEYYMEERGVKVFSPTSDMHQLSPEVHGNGNDLPRSPTHSQYTFQSYPRSPETSPSQLNISSFGNSSSTYFGHFAAPGAPAPPNPSRPEGLDGGSVEHDPPATNLSANLSAVTIPITLAPSKAVSPPPPPRPPRQHNWNLMKNKI</sequence>
<feature type="compositionally biased region" description="Polar residues" evidence="7">
    <location>
        <begin position="440"/>
        <end position="473"/>
    </location>
</feature>
<evidence type="ECO:0000256" key="5">
    <source>
        <dbReference type="ARBA" id="ARBA00022989"/>
    </source>
</evidence>
<comment type="caution">
    <text evidence="12">The sequence shown here is derived from an EMBL/GenBank/DDBJ whole genome shotgun (WGS) entry which is preliminary data.</text>
</comment>
<dbReference type="EMBL" id="RSCE01000001">
    <property type="protein sequence ID" value="RSH88558.1"/>
    <property type="molecule type" value="Genomic_DNA"/>
</dbReference>
<feature type="transmembrane region" description="Helical" evidence="8">
    <location>
        <begin position="312"/>
        <end position="333"/>
    </location>
</feature>
<feature type="domain" description="DOMON" evidence="10">
    <location>
        <begin position="57"/>
        <end position="140"/>
    </location>
</feature>
<feature type="transmembrane region" description="Helical" evidence="8">
    <location>
        <begin position="271"/>
        <end position="291"/>
    </location>
</feature>
<feature type="transmembrane region" description="Helical" evidence="8">
    <location>
        <begin position="196"/>
        <end position="220"/>
    </location>
</feature>
<evidence type="ECO:0000259" key="10">
    <source>
        <dbReference type="SMART" id="SM00664"/>
    </source>
</evidence>
<evidence type="ECO:0000256" key="9">
    <source>
        <dbReference type="SAM" id="SignalP"/>
    </source>
</evidence>
<evidence type="ECO:0000256" key="1">
    <source>
        <dbReference type="ARBA" id="ARBA00004370"/>
    </source>
</evidence>
<evidence type="ECO:0000256" key="6">
    <source>
        <dbReference type="ARBA" id="ARBA00023136"/>
    </source>
</evidence>
<evidence type="ECO:0000259" key="11">
    <source>
        <dbReference type="SMART" id="SM00665"/>
    </source>
</evidence>
<dbReference type="InterPro" id="IPR006593">
    <property type="entry name" value="Cyt_b561/ferric_Rdtase_TM"/>
</dbReference>
<evidence type="ECO:0000256" key="8">
    <source>
        <dbReference type="SAM" id="Phobius"/>
    </source>
</evidence>
<evidence type="ECO:0000256" key="3">
    <source>
        <dbReference type="ARBA" id="ARBA00022692"/>
    </source>
</evidence>
<evidence type="ECO:0000313" key="13">
    <source>
        <dbReference type="Proteomes" id="UP000279236"/>
    </source>
</evidence>
<organism evidence="12 13">
    <name type="scientific">Apiotrichum porosum</name>
    <dbReference type="NCBI Taxonomy" id="105984"/>
    <lineage>
        <taxon>Eukaryota</taxon>
        <taxon>Fungi</taxon>
        <taxon>Dikarya</taxon>
        <taxon>Basidiomycota</taxon>
        <taxon>Agaricomycotina</taxon>
        <taxon>Tremellomycetes</taxon>
        <taxon>Trichosporonales</taxon>
        <taxon>Trichosporonaceae</taxon>
        <taxon>Apiotrichum</taxon>
    </lineage>
</organism>
<dbReference type="OrthoDB" id="19261at2759"/>
<accession>A0A427YBU8</accession>
<dbReference type="Gene3D" id="1.20.120.1770">
    <property type="match status" value="1"/>
</dbReference>
<reference evidence="12 13" key="1">
    <citation type="submission" date="2018-11" db="EMBL/GenBank/DDBJ databases">
        <title>Genome sequence of Apiotrichum porosum DSM 27194.</title>
        <authorList>
            <person name="Aliyu H."/>
            <person name="Gorte O."/>
            <person name="Ochsenreither K."/>
        </authorList>
    </citation>
    <scope>NUCLEOTIDE SEQUENCE [LARGE SCALE GENOMIC DNA]</scope>
    <source>
        <strain evidence="12 13">DSM 27194</strain>
    </source>
</reference>
<dbReference type="GeneID" id="39585646"/>
<feature type="chain" id="PRO_5019482851" description="Cytochrome b561 domain-containing protein" evidence="9">
    <location>
        <begin position="19"/>
        <end position="548"/>
    </location>
</feature>
<dbReference type="RefSeq" id="XP_028480766.1">
    <property type="nucleotide sequence ID" value="XM_028616909.1"/>
</dbReference>
<dbReference type="AlphaFoldDB" id="A0A427YBU8"/>
<dbReference type="GO" id="GO:0016020">
    <property type="term" value="C:membrane"/>
    <property type="evidence" value="ECO:0007669"/>
    <property type="project" value="UniProtKB-SubCell"/>
</dbReference>
<gene>
    <name evidence="12" type="ORF">EHS24_001103</name>
</gene>
<dbReference type="Pfam" id="PF03188">
    <property type="entry name" value="Cytochrom_B561"/>
    <property type="match status" value="1"/>
</dbReference>
<feature type="transmembrane region" description="Helical" evidence="8">
    <location>
        <begin position="241"/>
        <end position="259"/>
    </location>
</feature>
<dbReference type="Gene3D" id="2.60.40.1210">
    <property type="entry name" value="Cellobiose dehydrogenase, cytochrome domain"/>
    <property type="match status" value="1"/>
</dbReference>
<keyword evidence="5 8" id="KW-1133">Transmembrane helix</keyword>
<keyword evidence="2" id="KW-0813">Transport</keyword>
<feature type="transmembrane region" description="Helical" evidence="8">
    <location>
        <begin position="353"/>
        <end position="373"/>
    </location>
</feature>
<evidence type="ECO:0000256" key="7">
    <source>
        <dbReference type="SAM" id="MobiDB-lite"/>
    </source>
</evidence>
<evidence type="ECO:0008006" key="14">
    <source>
        <dbReference type="Google" id="ProtNLM"/>
    </source>
</evidence>
<dbReference type="InterPro" id="IPR005018">
    <property type="entry name" value="DOMON_domain"/>
</dbReference>
<evidence type="ECO:0000256" key="4">
    <source>
        <dbReference type="ARBA" id="ARBA00022982"/>
    </source>
</evidence>
<dbReference type="InterPro" id="IPR015920">
    <property type="entry name" value="Cellobiose_DH-like_cyt"/>
</dbReference>
<comment type="subcellular location">
    <subcellularLocation>
        <location evidence="1">Membrane</location>
    </subcellularLocation>
</comment>
<dbReference type="CDD" id="cd08760">
    <property type="entry name" value="Cyt_b561_FRRS1_like"/>
    <property type="match status" value="1"/>
</dbReference>
<name>A0A427YBU8_9TREE</name>